<dbReference type="EMBL" id="JACGCM010000723">
    <property type="protein sequence ID" value="KAF6167587.1"/>
    <property type="molecule type" value="Genomic_DNA"/>
</dbReference>
<gene>
    <name evidence="1" type="ORF">GIB67_031170</name>
</gene>
<dbReference type="InterPro" id="IPR045897">
    <property type="entry name" value="BPI/LBP_pln"/>
</dbReference>
<reference evidence="1 2" key="1">
    <citation type="journal article" date="2020" name="IScience">
        <title>Genome Sequencing of the Endangered Kingdonia uniflora (Circaeasteraceae, Ranunculales) Reveals Potential Mechanisms of Evolutionary Specialization.</title>
        <authorList>
            <person name="Sun Y."/>
            <person name="Deng T."/>
            <person name="Zhang A."/>
            <person name="Moore M.J."/>
            <person name="Landis J.B."/>
            <person name="Lin N."/>
            <person name="Zhang H."/>
            <person name="Zhang X."/>
            <person name="Huang J."/>
            <person name="Zhang X."/>
            <person name="Sun H."/>
            <person name="Wang H."/>
        </authorList>
    </citation>
    <scope>NUCLEOTIDE SEQUENCE [LARGE SCALE GENOMIC DNA]</scope>
    <source>
        <strain evidence="1">TB1705</strain>
        <tissue evidence="1">Leaf</tissue>
    </source>
</reference>
<dbReference type="PANTHER" id="PTHR46801:SF2">
    <property type="entry name" value="LIPOPOLYSACCHARIDE-BINDING PROTEIN"/>
    <property type="match status" value="1"/>
</dbReference>
<comment type="caution">
    <text evidence="1">The sequence shown here is derived from an EMBL/GenBank/DDBJ whole genome shotgun (WGS) entry which is preliminary data.</text>
</comment>
<protein>
    <submittedName>
        <fullName evidence="1">Uncharacterized protein</fullName>
    </submittedName>
</protein>
<dbReference type="AlphaFoldDB" id="A0A7J7NK75"/>
<name>A0A7J7NK75_9MAGN</name>
<evidence type="ECO:0000313" key="2">
    <source>
        <dbReference type="Proteomes" id="UP000541444"/>
    </source>
</evidence>
<evidence type="ECO:0000313" key="1">
    <source>
        <dbReference type="EMBL" id="KAF6167587.1"/>
    </source>
</evidence>
<proteinExistence type="predicted"/>
<sequence>MLLVECDCNVNDISITFVGGASWFYKGFVDAFEGQIKSTMKLAIIKKIKDGIPKLDSLFQTIPKEISVDDIAFLNVTYVNEPLLGNFSVSLEINGSFISADERIVPKYFHESKQALVSRKDLSKMPEISIDEHVFNFRLSVYFNADLMYWIVDKVPDQSFLNTVGWKYVIFHLYMMFWMTIEYHKLLASQ</sequence>
<dbReference type="GO" id="GO:0008289">
    <property type="term" value="F:lipid binding"/>
    <property type="evidence" value="ECO:0007669"/>
    <property type="project" value="InterPro"/>
</dbReference>
<organism evidence="1 2">
    <name type="scientific">Kingdonia uniflora</name>
    <dbReference type="NCBI Taxonomy" id="39325"/>
    <lineage>
        <taxon>Eukaryota</taxon>
        <taxon>Viridiplantae</taxon>
        <taxon>Streptophyta</taxon>
        <taxon>Embryophyta</taxon>
        <taxon>Tracheophyta</taxon>
        <taxon>Spermatophyta</taxon>
        <taxon>Magnoliopsida</taxon>
        <taxon>Ranunculales</taxon>
        <taxon>Circaeasteraceae</taxon>
        <taxon>Kingdonia</taxon>
    </lineage>
</organism>
<dbReference type="Gene3D" id="3.15.10.10">
    <property type="entry name" value="Bactericidal permeability-increasing protein, domain 1"/>
    <property type="match status" value="1"/>
</dbReference>
<accession>A0A7J7NK75</accession>
<dbReference type="PANTHER" id="PTHR46801">
    <property type="entry name" value="OS06G0309200 PROTEIN"/>
    <property type="match status" value="1"/>
</dbReference>
<keyword evidence="2" id="KW-1185">Reference proteome</keyword>
<dbReference type="InterPro" id="IPR017943">
    <property type="entry name" value="Bactericidal_perm-incr_a/b_dom"/>
</dbReference>
<dbReference type="SUPFAM" id="SSF55394">
    <property type="entry name" value="Bactericidal permeability-increasing protein, BPI"/>
    <property type="match status" value="1"/>
</dbReference>
<dbReference type="Gene3D" id="3.15.20.10">
    <property type="entry name" value="Bactericidal permeability-increasing protein, domain 2"/>
    <property type="match status" value="1"/>
</dbReference>
<dbReference type="OrthoDB" id="10255543at2759"/>
<dbReference type="Proteomes" id="UP000541444">
    <property type="component" value="Unassembled WGS sequence"/>
</dbReference>